<dbReference type="SMART" id="SM00020">
    <property type="entry name" value="Tryp_SPc"/>
    <property type="match status" value="1"/>
</dbReference>
<feature type="domain" description="Peptidase S1" evidence="3">
    <location>
        <begin position="20"/>
        <end position="267"/>
    </location>
</feature>
<dbReference type="GO" id="GO:0006508">
    <property type="term" value="P:proteolysis"/>
    <property type="evidence" value="ECO:0007669"/>
    <property type="project" value="InterPro"/>
</dbReference>
<dbReference type="Proteomes" id="UP000076830">
    <property type="component" value="Chromosome"/>
</dbReference>
<protein>
    <submittedName>
        <fullName evidence="4">Serine endopeptidase</fullName>
    </submittedName>
</protein>
<proteinExistence type="predicted"/>
<dbReference type="GO" id="GO:0004252">
    <property type="term" value="F:serine-type endopeptidase activity"/>
    <property type="evidence" value="ECO:0007669"/>
    <property type="project" value="InterPro"/>
</dbReference>
<dbReference type="AlphaFoldDB" id="A0A167GBX9"/>
<reference evidence="4 5" key="1">
    <citation type="submission" date="2016-04" db="EMBL/GenBank/DDBJ databases">
        <title>Complete genome sequence of Dokdonella koreensis DS-123T.</title>
        <authorList>
            <person name="Kim J.F."/>
            <person name="Lee H."/>
            <person name="Kwak M.-J."/>
        </authorList>
    </citation>
    <scope>NUCLEOTIDE SEQUENCE [LARGE SCALE GENOMIC DNA]</scope>
    <source>
        <strain evidence="4 5">DS-123</strain>
    </source>
</reference>
<dbReference type="PANTHER" id="PTHR24250">
    <property type="entry name" value="CHYMOTRYPSIN-RELATED"/>
    <property type="match status" value="1"/>
</dbReference>
<keyword evidence="2" id="KW-0732">Signal</keyword>
<dbReference type="OrthoDB" id="267336at2"/>
<accession>A0A167GBX9</accession>
<dbReference type="EMBL" id="CP015249">
    <property type="protein sequence ID" value="ANB16384.1"/>
    <property type="molecule type" value="Genomic_DNA"/>
</dbReference>
<dbReference type="Pfam" id="PF00089">
    <property type="entry name" value="Trypsin"/>
    <property type="match status" value="1"/>
</dbReference>
<dbReference type="InterPro" id="IPR009003">
    <property type="entry name" value="Peptidase_S1_PA"/>
</dbReference>
<dbReference type="PATRIC" id="fig|1300342.3.peg.337"/>
<feature type="signal peptide" evidence="2">
    <location>
        <begin position="1"/>
        <end position="18"/>
    </location>
</feature>
<keyword evidence="1" id="KW-1015">Disulfide bond</keyword>
<dbReference type="PROSITE" id="PS50240">
    <property type="entry name" value="TRYPSIN_DOM"/>
    <property type="match status" value="1"/>
</dbReference>
<dbReference type="InterPro" id="IPR001314">
    <property type="entry name" value="Peptidase_S1A"/>
</dbReference>
<dbReference type="Gene3D" id="2.40.10.10">
    <property type="entry name" value="Trypsin-like serine proteases"/>
    <property type="match status" value="1"/>
</dbReference>
<evidence type="ECO:0000256" key="1">
    <source>
        <dbReference type="ARBA" id="ARBA00023157"/>
    </source>
</evidence>
<keyword evidence="5" id="KW-1185">Reference proteome</keyword>
<organism evidence="4 5">
    <name type="scientific">Dokdonella koreensis DS-123</name>
    <dbReference type="NCBI Taxonomy" id="1300342"/>
    <lineage>
        <taxon>Bacteria</taxon>
        <taxon>Pseudomonadati</taxon>
        <taxon>Pseudomonadota</taxon>
        <taxon>Gammaproteobacteria</taxon>
        <taxon>Lysobacterales</taxon>
        <taxon>Rhodanobacteraceae</taxon>
        <taxon>Dokdonella</taxon>
    </lineage>
</organism>
<feature type="chain" id="PRO_5007886817" evidence="2">
    <location>
        <begin position="19"/>
        <end position="273"/>
    </location>
</feature>
<dbReference type="STRING" id="1300342.I596_347"/>
<dbReference type="RefSeq" id="WP_067643228.1">
    <property type="nucleotide sequence ID" value="NZ_CP015249.1"/>
</dbReference>
<evidence type="ECO:0000313" key="4">
    <source>
        <dbReference type="EMBL" id="ANB16384.1"/>
    </source>
</evidence>
<dbReference type="InterPro" id="IPR043504">
    <property type="entry name" value="Peptidase_S1_PA_chymotrypsin"/>
</dbReference>
<name>A0A167GBX9_9GAMM</name>
<gene>
    <name evidence="4" type="ORF">I596_347</name>
</gene>
<sequence length="273" mass="28550">MIRYLLLVMFAAPLTASAVVIRHDVEDAKYRIPASVFPALADLPGEGQGVLIAPHWVVTAAHAVPSQGLDDVTIGGVARKVERVVAHPGYKRLPEALGKQAVASGDASEVMAFLANVDDIALVRLAAPVADVAPVVLYRQSDEIGRTVTLIGKGATGTGIEGQGLHAYHRTELRRAFNVVTGADVRWLSYTFDAPPAGLPLEGITGSGDSGGPVLVDADGGQQLAGLASWNKYAQSSVRPFHAGLYGQVVYSVRISRYAGWIDGVMSAGSAGD</sequence>
<dbReference type="PRINTS" id="PR00722">
    <property type="entry name" value="CHYMOTRYPSIN"/>
</dbReference>
<evidence type="ECO:0000259" key="3">
    <source>
        <dbReference type="PROSITE" id="PS50240"/>
    </source>
</evidence>
<dbReference type="KEGG" id="dko:I596_347"/>
<evidence type="ECO:0000313" key="5">
    <source>
        <dbReference type="Proteomes" id="UP000076830"/>
    </source>
</evidence>
<dbReference type="InterPro" id="IPR001254">
    <property type="entry name" value="Trypsin_dom"/>
</dbReference>
<evidence type="ECO:0000256" key="2">
    <source>
        <dbReference type="SAM" id="SignalP"/>
    </source>
</evidence>
<dbReference type="SUPFAM" id="SSF50494">
    <property type="entry name" value="Trypsin-like serine proteases"/>
    <property type="match status" value="1"/>
</dbReference>